<dbReference type="SMART" id="SM00155">
    <property type="entry name" value="PLDc"/>
    <property type="match status" value="2"/>
</dbReference>
<name>A0A1G9TXU0_9GAMM</name>
<dbReference type="Gene3D" id="3.30.870.10">
    <property type="entry name" value="Endonuclease Chain A"/>
    <property type="match status" value="2"/>
</dbReference>
<dbReference type="CDD" id="cd09111">
    <property type="entry name" value="PLDc_ymdC_like_1"/>
    <property type="match status" value="1"/>
</dbReference>
<evidence type="ECO:0000313" key="2">
    <source>
        <dbReference type="EMBL" id="SDM52569.1"/>
    </source>
</evidence>
<keyword evidence="3" id="KW-1185">Reference proteome</keyword>
<dbReference type="PROSITE" id="PS50035">
    <property type="entry name" value="PLD"/>
    <property type="match status" value="2"/>
</dbReference>
<accession>A0A1G9TXU0</accession>
<dbReference type="GO" id="GO:0030572">
    <property type="term" value="F:phosphatidyltransferase activity"/>
    <property type="evidence" value="ECO:0007669"/>
    <property type="project" value="UniProtKB-ARBA"/>
</dbReference>
<protein>
    <submittedName>
        <fullName evidence="2">Putative cardiolipin synthase</fullName>
    </submittedName>
</protein>
<dbReference type="InterPro" id="IPR025202">
    <property type="entry name" value="PLD-like_dom"/>
</dbReference>
<organism evidence="2 3">
    <name type="scientific">Franzmannia pantelleriensis</name>
    <dbReference type="NCBI Taxonomy" id="48727"/>
    <lineage>
        <taxon>Bacteria</taxon>
        <taxon>Pseudomonadati</taxon>
        <taxon>Pseudomonadota</taxon>
        <taxon>Gammaproteobacteria</taxon>
        <taxon>Oceanospirillales</taxon>
        <taxon>Halomonadaceae</taxon>
        <taxon>Franzmannia</taxon>
    </lineage>
</organism>
<dbReference type="EMBL" id="FNGH01000014">
    <property type="protein sequence ID" value="SDM52569.1"/>
    <property type="molecule type" value="Genomic_DNA"/>
</dbReference>
<reference evidence="3" key="1">
    <citation type="submission" date="2016-10" db="EMBL/GenBank/DDBJ databases">
        <authorList>
            <person name="Varghese N."/>
            <person name="Submissions S."/>
        </authorList>
    </citation>
    <scope>NUCLEOTIDE SEQUENCE [LARGE SCALE GENOMIC DNA]</scope>
    <source>
        <strain evidence="3">AAP</strain>
    </source>
</reference>
<gene>
    <name evidence="2" type="ORF">SAMN05192555_11470</name>
</gene>
<dbReference type="PANTHER" id="PTHR21248">
    <property type="entry name" value="CARDIOLIPIN SYNTHASE"/>
    <property type="match status" value="1"/>
</dbReference>
<proteinExistence type="predicted"/>
<evidence type="ECO:0000313" key="3">
    <source>
        <dbReference type="Proteomes" id="UP000199107"/>
    </source>
</evidence>
<dbReference type="SUPFAM" id="SSF56024">
    <property type="entry name" value="Phospholipase D/nuclease"/>
    <property type="match status" value="2"/>
</dbReference>
<dbReference type="GO" id="GO:0032049">
    <property type="term" value="P:cardiolipin biosynthetic process"/>
    <property type="evidence" value="ECO:0007669"/>
    <property type="project" value="UniProtKB-ARBA"/>
</dbReference>
<dbReference type="PANTHER" id="PTHR21248:SF12">
    <property type="entry name" value="CARDIOLIPIN SYNTHASE C"/>
    <property type="match status" value="1"/>
</dbReference>
<dbReference type="CDD" id="cd09113">
    <property type="entry name" value="PLDc_ymdC_like_2"/>
    <property type="match status" value="1"/>
</dbReference>
<feature type="domain" description="PLD phosphodiesterase" evidence="1">
    <location>
        <begin position="176"/>
        <end position="203"/>
    </location>
</feature>
<dbReference type="AlphaFoldDB" id="A0A1G9TXU0"/>
<dbReference type="STRING" id="48727.SAMN05192555_11470"/>
<evidence type="ECO:0000259" key="1">
    <source>
        <dbReference type="PROSITE" id="PS50035"/>
    </source>
</evidence>
<sequence>MIGRANVVARLVLTSLLVGCLLLAGCAPTPVVRSHSWALPLHEAEETALGGWVAEQHTAQQVPEHSGFRLLVDGDESFALRAALLASSERTLDVQTYIADDGLTSRVLLVRMLEAAERGVRVRLLLDDLASLNNEALLAAIDSHPQVEVRLFNPLLRGRGTLLSRGVMMAADLRRQHRRMHNKLWLSDGLVAITGGRNLGDEYFNADEQRNFADLDLLAVGPVARDLSRSFDDYWRHHLALPLARFRQAEPNAWRELRDDLAVWLEAQRHDSPYLVALRQRFADASPESLLAPLTWAPGRALWDPPAKLAGRGRPALEETLTADLVEIIDALEQRLLIISAYFIPTRQGAAQLQRLARDGVEVAVITNSLEATDVPPVHGAYAGYRPELLASGVRLYELRADHQQAASLGVPGASSSSLHIKALGFDHDQLFVGSYNIDPRSIWWNSEVGVLVESETLNRELWALAELGMSPALSYSVGLDEAGGLEWHTDNADQSEVLRREPGSWLRRLGAWSSRALRLEDWL</sequence>
<dbReference type="Proteomes" id="UP000199107">
    <property type="component" value="Unassembled WGS sequence"/>
</dbReference>
<dbReference type="PROSITE" id="PS51257">
    <property type="entry name" value="PROKAR_LIPOPROTEIN"/>
    <property type="match status" value="1"/>
</dbReference>
<dbReference type="RefSeq" id="WP_245701733.1">
    <property type="nucleotide sequence ID" value="NZ_FNGH01000014.1"/>
</dbReference>
<feature type="domain" description="PLD phosphodiesterase" evidence="1">
    <location>
        <begin position="415"/>
        <end position="442"/>
    </location>
</feature>
<dbReference type="InterPro" id="IPR001736">
    <property type="entry name" value="PLipase_D/transphosphatidylase"/>
</dbReference>
<dbReference type="Pfam" id="PF13091">
    <property type="entry name" value="PLDc_2"/>
    <property type="match status" value="2"/>
</dbReference>